<sequence>MTEWSMAFFLFRSVAVTRSRSELDFPKGAISPLTRISMLGSSSGLPFPRPERVRTESARLRHMRLNLRGLPRGEMGSSLLFLIKLPAAVPAFRSVGVMRL</sequence>
<reference evidence="1" key="1">
    <citation type="submission" date="2018-01" db="EMBL/GenBank/DDBJ databases">
        <title>An insight into the sialome of Amazonian anophelines.</title>
        <authorList>
            <person name="Ribeiro J.M."/>
            <person name="Scarpassa V."/>
            <person name="Calvo E."/>
        </authorList>
    </citation>
    <scope>NUCLEOTIDE SEQUENCE</scope>
</reference>
<proteinExistence type="predicted"/>
<protein>
    <submittedName>
        <fullName evidence="1">Putative secreted protein</fullName>
    </submittedName>
</protein>
<evidence type="ECO:0000313" key="1">
    <source>
        <dbReference type="EMBL" id="MBW79665.1"/>
    </source>
</evidence>
<dbReference type="EMBL" id="GGFL01015487">
    <property type="protein sequence ID" value="MBW79665.1"/>
    <property type="molecule type" value="Transcribed_RNA"/>
</dbReference>
<dbReference type="AlphaFoldDB" id="A0A2M4DQ54"/>
<organism evidence="1">
    <name type="scientific">Anopheles darlingi</name>
    <name type="common">Mosquito</name>
    <dbReference type="NCBI Taxonomy" id="43151"/>
    <lineage>
        <taxon>Eukaryota</taxon>
        <taxon>Metazoa</taxon>
        <taxon>Ecdysozoa</taxon>
        <taxon>Arthropoda</taxon>
        <taxon>Hexapoda</taxon>
        <taxon>Insecta</taxon>
        <taxon>Pterygota</taxon>
        <taxon>Neoptera</taxon>
        <taxon>Endopterygota</taxon>
        <taxon>Diptera</taxon>
        <taxon>Nematocera</taxon>
        <taxon>Culicoidea</taxon>
        <taxon>Culicidae</taxon>
        <taxon>Anophelinae</taxon>
        <taxon>Anopheles</taxon>
    </lineage>
</organism>
<name>A0A2M4DQ54_ANODA</name>
<accession>A0A2M4DQ54</accession>